<organism evidence="1">
    <name type="scientific">Solanum lycopersicum</name>
    <name type="common">Tomato</name>
    <name type="synonym">Lycopersicon esculentum</name>
    <dbReference type="NCBI Taxonomy" id="4081"/>
    <lineage>
        <taxon>Eukaryota</taxon>
        <taxon>Viridiplantae</taxon>
        <taxon>Streptophyta</taxon>
        <taxon>Embryophyta</taxon>
        <taxon>Tracheophyta</taxon>
        <taxon>Spermatophyta</taxon>
        <taxon>Magnoliopsida</taxon>
        <taxon>eudicotyledons</taxon>
        <taxon>Gunneridae</taxon>
        <taxon>Pentapetalae</taxon>
        <taxon>asterids</taxon>
        <taxon>lamiids</taxon>
        <taxon>Solanales</taxon>
        <taxon>Solanaceae</taxon>
        <taxon>Solanoideae</taxon>
        <taxon>Solaneae</taxon>
        <taxon>Solanum</taxon>
        <taxon>Solanum subgen. Lycopersicon</taxon>
    </lineage>
</organism>
<dbReference type="InParanoid" id="A0A3Q7FI68"/>
<dbReference type="AlphaFoldDB" id="A0A3Q7FI68"/>
<dbReference type="Gramene" id="Solyc03g032035.1.1">
    <property type="protein sequence ID" value="Solyc03g032035.1.1"/>
    <property type="gene ID" value="Solyc03g032035.1"/>
</dbReference>
<reference evidence="1" key="1">
    <citation type="journal article" date="2012" name="Nature">
        <title>The tomato genome sequence provides insights into fleshy fruit evolution.</title>
        <authorList>
            <consortium name="Tomato Genome Consortium"/>
        </authorList>
    </citation>
    <scope>NUCLEOTIDE SEQUENCE [LARGE SCALE GENOMIC DNA]</scope>
    <source>
        <strain evidence="1">cv. Heinz 1706</strain>
    </source>
</reference>
<protein>
    <submittedName>
        <fullName evidence="1">Uncharacterized protein</fullName>
    </submittedName>
</protein>
<accession>A0A3Q7FI68</accession>
<sequence>MNYGYGNRSAKHVPWSHHTLSAPFELGVSKVYQFGFMVANVAQETYGSLKNMTVCFALTVYINHVDMLRLCFYIYTGHSGVSQDSV</sequence>
<dbReference type="EnsemblPlants" id="Solyc03g032035.1.1">
    <property type="protein sequence ID" value="Solyc03g032035.1.1"/>
    <property type="gene ID" value="Solyc03g032035.1"/>
</dbReference>
<evidence type="ECO:0000313" key="2">
    <source>
        <dbReference type="Proteomes" id="UP000004994"/>
    </source>
</evidence>
<proteinExistence type="predicted"/>
<reference evidence="1" key="2">
    <citation type="submission" date="2019-01" db="UniProtKB">
        <authorList>
            <consortium name="EnsemblPlants"/>
        </authorList>
    </citation>
    <scope>IDENTIFICATION</scope>
    <source>
        <strain evidence="1">cv. Heinz 1706</strain>
    </source>
</reference>
<dbReference type="Proteomes" id="UP000004994">
    <property type="component" value="Chromosome 3"/>
</dbReference>
<keyword evidence="2" id="KW-1185">Reference proteome</keyword>
<name>A0A3Q7FI68_SOLLC</name>
<evidence type="ECO:0000313" key="1">
    <source>
        <dbReference type="EnsemblPlants" id="Solyc03g032035.1.1"/>
    </source>
</evidence>